<dbReference type="EMBL" id="LGRN01000348">
    <property type="protein sequence ID" value="OJD12959.1"/>
    <property type="molecule type" value="Genomic_DNA"/>
</dbReference>
<evidence type="ECO:0000256" key="2">
    <source>
        <dbReference type="SAM" id="SignalP"/>
    </source>
</evidence>
<evidence type="ECO:0000313" key="4">
    <source>
        <dbReference type="Proteomes" id="UP000182235"/>
    </source>
</evidence>
<accession>A0A1J9Q9V6</accession>
<proteinExistence type="predicted"/>
<feature type="signal peptide" evidence="2">
    <location>
        <begin position="1"/>
        <end position="35"/>
    </location>
</feature>
<feature type="chain" id="PRO_5012520925" evidence="2">
    <location>
        <begin position="36"/>
        <end position="272"/>
    </location>
</feature>
<reference evidence="3 4" key="1">
    <citation type="submission" date="2015-07" db="EMBL/GenBank/DDBJ databases">
        <title>Emmonsia species relationships and genome sequence.</title>
        <authorList>
            <consortium name="The Broad Institute Genomics Platform"/>
            <person name="Cuomo C.A."/>
            <person name="Munoz J.F."/>
            <person name="Imamovic A."/>
            <person name="Priest M.E."/>
            <person name="Young S."/>
            <person name="Clay O.K."/>
            <person name="McEwen J.G."/>
        </authorList>
    </citation>
    <scope>NUCLEOTIDE SEQUENCE [LARGE SCALE GENOMIC DNA]</scope>
    <source>
        <strain evidence="3 4">UAMH 9510</strain>
    </source>
</reference>
<dbReference type="AlphaFoldDB" id="A0A1J9Q9V6"/>
<organism evidence="3 4">
    <name type="scientific">Emergomyces pasteurianus Ep9510</name>
    <dbReference type="NCBI Taxonomy" id="1447872"/>
    <lineage>
        <taxon>Eukaryota</taxon>
        <taxon>Fungi</taxon>
        <taxon>Dikarya</taxon>
        <taxon>Ascomycota</taxon>
        <taxon>Pezizomycotina</taxon>
        <taxon>Eurotiomycetes</taxon>
        <taxon>Eurotiomycetidae</taxon>
        <taxon>Onygenales</taxon>
        <taxon>Ajellomycetaceae</taxon>
        <taxon>Emergomyces</taxon>
    </lineage>
</organism>
<evidence type="ECO:0000256" key="1">
    <source>
        <dbReference type="SAM" id="Phobius"/>
    </source>
</evidence>
<sequence>MAIVTPRSVLQTVPLLLLLLLLLLPLISLVPCASAQWTYPPNVPAGKTLSDYTSGAEPIISDYYEYDIVVGGFRTPKPSYTLSRCAKKGRTEPIYPSTSTFNSSDGHLAPDGTWQSMDSYSNGPWENVYTAGKHPWITPVWHLVGNETTGTVCWWELYSVSEETIPCYPTEQRDCEMSYTRTVTVLGNDTENYFATVPFTVHAGLREGGKNYTWNSGDHTASRTTYIFSNRPTGNAAVRLRPTLTYTGHGVKGGGMIAILISFLGLIGRFLV</sequence>
<comment type="caution">
    <text evidence="3">The sequence shown here is derived from an EMBL/GenBank/DDBJ whole genome shotgun (WGS) entry which is preliminary data.</text>
</comment>
<keyword evidence="4" id="KW-1185">Reference proteome</keyword>
<feature type="transmembrane region" description="Helical" evidence="1">
    <location>
        <begin position="253"/>
        <end position="271"/>
    </location>
</feature>
<dbReference type="OrthoDB" id="3720380at2759"/>
<evidence type="ECO:0000313" key="3">
    <source>
        <dbReference type="EMBL" id="OJD12959.1"/>
    </source>
</evidence>
<gene>
    <name evidence="3" type="ORF">AJ78_06527</name>
</gene>
<dbReference type="Proteomes" id="UP000182235">
    <property type="component" value="Unassembled WGS sequence"/>
</dbReference>
<keyword evidence="1" id="KW-1133">Transmembrane helix</keyword>
<keyword evidence="2" id="KW-0732">Signal</keyword>
<name>A0A1J9Q9V6_9EURO</name>
<keyword evidence="1" id="KW-0472">Membrane</keyword>
<dbReference type="VEuPathDB" id="FungiDB:AJ78_06527"/>
<protein>
    <submittedName>
        <fullName evidence="3">Uncharacterized protein</fullName>
    </submittedName>
</protein>
<keyword evidence="1" id="KW-0812">Transmembrane</keyword>